<keyword evidence="2" id="KW-0503">Monooxygenase</keyword>
<comment type="caution">
    <text evidence="2">The sequence shown here is derived from an EMBL/GenBank/DDBJ whole genome shotgun (WGS) entry which is preliminary data.</text>
</comment>
<dbReference type="GO" id="GO:0004497">
    <property type="term" value="F:monooxygenase activity"/>
    <property type="evidence" value="ECO:0007669"/>
    <property type="project" value="UniProtKB-KW"/>
</dbReference>
<dbReference type="InterPro" id="IPR011008">
    <property type="entry name" value="Dimeric_a/b-barrel"/>
</dbReference>
<organism evidence="2 3">
    <name type="scientific">Companilactobacillus mishanensis</name>
    <dbReference type="NCBI Taxonomy" id="2486008"/>
    <lineage>
        <taxon>Bacteria</taxon>
        <taxon>Bacillati</taxon>
        <taxon>Bacillota</taxon>
        <taxon>Bacilli</taxon>
        <taxon>Lactobacillales</taxon>
        <taxon>Lactobacillaceae</taxon>
        <taxon>Companilactobacillus</taxon>
    </lineage>
</organism>
<dbReference type="EMBL" id="VDFM01000013">
    <property type="protein sequence ID" value="MQS53218.1"/>
    <property type="molecule type" value="Genomic_DNA"/>
</dbReference>
<dbReference type="Pfam" id="PF03992">
    <property type="entry name" value="ABM"/>
    <property type="match status" value="1"/>
</dbReference>
<dbReference type="PANTHER" id="PTHR33336">
    <property type="entry name" value="QUINOL MONOOXYGENASE YGIN-RELATED"/>
    <property type="match status" value="1"/>
</dbReference>
<reference evidence="2 3" key="1">
    <citation type="journal article" date="2019" name="Syst. Appl. Microbiol.">
        <title>Polyphasic characterization of two novel Lactobacillus spp. isolated from blown salami packages: Description of Lactobacillus halodurans sp. nov. and Lactobacillus salsicarnum sp. nov.</title>
        <authorList>
            <person name="Schuster J.A."/>
            <person name="Klingl A."/>
            <person name="Vogel R.F."/>
            <person name="Ehrmann M.A."/>
        </authorList>
    </citation>
    <scope>NUCLEOTIDE SEQUENCE [LARGE SCALE GENOMIC DNA]</scope>
    <source>
        <strain evidence="2 3">TMW 1.2118</strain>
    </source>
</reference>
<protein>
    <submittedName>
        <fullName evidence="2">Antibiotic biosynthesis monooxygenase</fullName>
    </submittedName>
</protein>
<accession>A0A5P0ZJJ8</accession>
<name>A0A5P0ZJJ8_9LACO</name>
<dbReference type="AlphaFoldDB" id="A0A5P0ZJJ8"/>
<keyword evidence="2" id="KW-0560">Oxidoreductase</keyword>
<dbReference type="PROSITE" id="PS51725">
    <property type="entry name" value="ABM"/>
    <property type="match status" value="1"/>
</dbReference>
<dbReference type="SUPFAM" id="SSF54909">
    <property type="entry name" value="Dimeric alpha+beta barrel"/>
    <property type="match status" value="1"/>
</dbReference>
<sequence>MKIINVSLKVKPGKEAAYEEFVSKLVEGSSNEAGNISYGHYKKLGTKDEYEIIEHWKDAAAVESHNATPHFQNFAKNIGEYVTEDPDIIRMDR</sequence>
<dbReference type="InterPro" id="IPR007138">
    <property type="entry name" value="ABM_dom"/>
</dbReference>
<proteinExistence type="predicted"/>
<gene>
    <name evidence="2" type="ORF">FHL02_09305</name>
</gene>
<dbReference type="Proteomes" id="UP000380386">
    <property type="component" value="Unassembled WGS sequence"/>
</dbReference>
<dbReference type="PANTHER" id="PTHR33336:SF15">
    <property type="entry name" value="ABM DOMAIN-CONTAINING PROTEIN"/>
    <property type="match status" value="1"/>
</dbReference>
<dbReference type="Gene3D" id="3.30.70.100">
    <property type="match status" value="1"/>
</dbReference>
<feature type="domain" description="ABM" evidence="1">
    <location>
        <begin position="2"/>
        <end position="91"/>
    </location>
</feature>
<dbReference type="OrthoDB" id="287932at2"/>
<dbReference type="RefSeq" id="WP_153383723.1">
    <property type="nucleotide sequence ID" value="NZ_VDFM01000013.1"/>
</dbReference>
<evidence type="ECO:0000313" key="3">
    <source>
        <dbReference type="Proteomes" id="UP000380386"/>
    </source>
</evidence>
<evidence type="ECO:0000259" key="1">
    <source>
        <dbReference type="PROSITE" id="PS51725"/>
    </source>
</evidence>
<dbReference type="InterPro" id="IPR050744">
    <property type="entry name" value="AI-2_Isomerase_LsrG"/>
</dbReference>
<evidence type="ECO:0000313" key="2">
    <source>
        <dbReference type="EMBL" id="MQS53218.1"/>
    </source>
</evidence>